<dbReference type="SUPFAM" id="SSF56399">
    <property type="entry name" value="ADP-ribosylation"/>
    <property type="match status" value="1"/>
</dbReference>
<dbReference type="Pfam" id="PF13374">
    <property type="entry name" value="TPR_10"/>
    <property type="match status" value="1"/>
</dbReference>
<dbReference type="PANTHER" id="PTHR45641:SF19">
    <property type="entry name" value="NEPHROCYSTIN-3"/>
    <property type="match status" value="1"/>
</dbReference>
<evidence type="ECO:0000256" key="1">
    <source>
        <dbReference type="ARBA" id="ARBA00022737"/>
    </source>
</evidence>
<dbReference type="Proteomes" id="UP000682733">
    <property type="component" value="Unassembled WGS sequence"/>
</dbReference>
<keyword evidence="2 3" id="KW-0802">TPR repeat</keyword>
<dbReference type="EMBL" id="CAJOBA010004331">
    <property type="protein sequence ID" value="CAF3710061.1"/>
    <property type="molecule type" value="Genomic_DNA"/>
</dbReference>
<evidence type="ECO:0000256" key="2">
    <source>
        <dbReference type="ARBA" id="ARBA00022803"/>
    </source>
</evidence>
<gene>
    <name evidence="4" type="ORF">OVA965_LOCUS11293</name>
    <name evidence="5" type="ORF">TMI583_LOCUS11287</name>
</gene>
<dbReference type="InterPro" id="IPR019734">
    <property type="entry name" value="TPR_rpt"/>
</dbReference>
<dbReference type="Gene3D" id="1.25.40.10">
    <property type="entry name" value="Tetratricopeptide repeat domain"/>
    <property type="match status" value="1"/>
</dbReference>
<dbReference type="PANTHER" id="PTHR45641">
    <property type="entry name" value="TETRATRICOPEPTIDE REPEAT PROTEIN (AFU_ORTHOLOGUE AFUA_6G03870)"/>
    <property type="match status" value="1"/>
</dbReference>
<dbReference type="InterPro" id="IPR011990">
    <property type="entry name" value="TPR-like_helical_dom_sf"/>
</dbReference>
<feature type="repeat" description="TPR" evidence="3">
    <location>
        <begin position="548"/>
        <end position="581"/>
    </location>
</feature>
<evidence type="ECO:0000313" key="6">
    <source>
        <dbReference type="Proteomes" id="UP000677228"/>
    </source>
</evidence>
<reference evidence="4" key="1">
    <citation type="submission" date="2021-02" db="EMBL/GenBank/DDBJ databases">
        <authorList>
            <person name="Nowell W R."/>
        </authorList>
    </citation>
    <scope>NUCLEOTIDE SEQUENCE</scope>
</reference>
<keyword evidence="1" id="KW-0677">Repeat</keyword>
<dbReference type="SMART" id="SM00028">
    <property type="entry name" value="TPR"/>
    <property type="match status" value="4"/>
</dbReference>
<dbReference type="SUPFAM" id="SSF48452">
    <property type="entry name" value="TPR-like"/>
    <property type="match status" value="1"/>
</dbReference>
<name>A0A8S2DJG5_9BILA</name>
<proteinExistence type="predicted"/>
<dbReference type="Gene3D" id="3.90.176.10">
    <property type="entry name" value="Toxin ADP-ribosyltransferase, Chain A, domain 1"/>
    <property type="match status" value="1"/>
</dbReference>
<accession>A0A8S2DJG5</accession>
<sequence>MAFRLDLNSEILAADDENTTQINQMREKNNSSNIIQSVFEIIWLDEDSTHRRYLHVIDYLKQRINHLNPFHNSIDCITYLKNLDYRIKVLFVIASDSAEYFIPLIHHLVQIKFFYIYSDHQCDQLGWIYNYSKICDVLINEYDLSTCLREVIQMSVKTMDDKNLRFVPNITVSNELLWFSSFIDVLLKLDEEHADIISHDKWEECRLYMRDNDAELKALSNIQRTYTSSDALTWYTTTQFLAHLVNNALETENIDMIFKFRFFIKDIYEQLLKNYVNFITSLPSHSIKVYRLMIMTVKELNKLRANTTGYIMINTFLSTTRVKNAALEQCHVQCTGQNSLYHKFVLLEIDISKSCHNARPFANVSVLQHCPISHEILFMAAITFRIHSINEDSTNDLLIIQLTPILDDENTASRTIEANPVINLGNALIEQCKYNKVEIYYKNLIQSNFNLDRTTVSIIYNNLGVIQYEQYDNYDMAHKYFLKAIEIMNRDETGIICRSTTIATRSPIYENIAHLYQSMKKPSIARAYFFKVLNTLNNDENGNVQKKGDIYTHIGCTYYHQGNLKDAEVYLKQAITITERSLPDTDEILLEYRKILGLLSSQMLKQEDTKVEEEEDIFREMNKTKRQGLALIRS</sequence>
<dbReference type="EMBL" id="CAJNOK010004330">
    <property type="protein sequence ID" value="CAF0934160.1"/>
    <property type="molecule type" value="Genomic_DNA"/>
</dbReference>
<dbReference type="AlphaFoldDB" id="A0A8S2DJG5"/>
<evidence type="ECO:0000313" key="5">
    <source>
        <dbReference type="EMBL" id="CAF3710061.1"/>
    </source>
</evidence>
<comment type="caution">
    <text evidence="4">The sequence shown here is derived from an EMBL/GenBank/DDBJ whole genome shotgun (WGS) entry which is preliminary data.</text>
</comment>
<evidence type="ECO:0000313" key="4">
    <source>
        <dbReference type="EMBL" id="CAF0934160.1"/>
    </source>
</evidence>
<evidence type="ECO:0000256" key="3">
    <source>
        <dbReference type="PROSITE-ProRule" id="PRU00339"/>
    </source>
</evidence>
<protein>
    <submittedName>
        <fullName evidence="4">Uncharacterized protein</fullName>
    </submittedName>
</protein>
<dbReference type="Proteomes" id="UP000677228">
    <property type="component" value="Unassembled WGS sequence"/>
</dbReference>
<dbReference type="PROSITE" id="PS50005">
    <property type="entry name" value="TPR"/>
    <property type="match status" value="1"/>
</dbReference>
<organism evidence="4 6">
    <name type="scientific">Didymodactylos carnosus</name>
    <dbReference type="NCBI Taxonomy" id="1234261"/>
    <lineage>
        <taxon>Eukaryota</taxon>
        <taxon>Metazoa</taxon>
        <taxon>Spiralia</taxon>
        <taxon>Gnathifera</taxon>
        <taxon>Rotifera</taxon>
        <taxon>Eurotatoria</taxon>
        <taxon>Bdelloidea</taxon>
        <taxon>Philodinida</taxon>
        <taxon>Philodinidae</taxon>
        <taxon>Didymodactylos</taxon>
    </lineage>
</organism>